<dbReference type="HOGENOM" id="CLU_042639_0_0_9"/>
<feature type="transmembrane region" description="Helical" evidence="1">
    <location>
        <begin position="142"/>
        <end position="160"/>
    </location>
</feature>
<keyword evidence="1" id="KW-0472">Membrane</keyword>
<organism evidence="2 3">
    <name type="scientific">Butyrivibrio proteoclasticus (strain ATCC 51982 / DSM 14932 / B316)</name>
    <name type="common">Clostridium proteoclasticum</name>
    <dbReference type="NCBI Taxonomy" id="515622"/>
    <lineage>
        <taxon>Bacteria</taxon>
        <taxon>Bacillati</taxon>
        <taxon>Bacillota</taxon>
        <taxon>Clostridia</taxon>
        <taxon>Lachnospirales</taxon>
        <taxon>Lachnospiraceae</taxon>
        <taxon>Butyrivibrio</taxon>
    </lineage>
</organism>
<evidence type="ECO:0008006" key="4">
    <source>
        <dbReference type="Google" id="ProtNLM"/>
    </source>
</evidence>
<reference evidence="2 3" key="1">
    <citation type="journal article" date="2010" name="PLoS ONE">
        <title>The glycobiome of the rumen bacterium Butyrivibrio proteoclasticus B316(T) highlights adaptation to a polysaccharide-rich environment.</title>
        <authorList>
            <person name="Kelly W.J."/>
            <person name="Leahy S.C."/>
            <person name="Altermann E."/>
            <person name="Yeoman C.J."/>
            <person name="Dunne J.C."/>
            <person name="Kong Z."/>
            <person name="Pacheco D.M."/>
            <person name="Li D."/>
            <person name="Noel S.J."/>
            <person name="Moon C.D."/>
            <person name="Cookson A.L."/>
            <person name="Attwood G.T."/>
        </authorList>
    </citation>
    <scope>NUCLEOTIDE SEQUENCE [LARGE SCALE GENOMIC DNA]</scope>
    <source>
        <strain evidence="3">ATCC 51982 / DSM 14932 / B316</strain>
    </source>
</reference>
<dbReference type="KEGG" id="bpb:bpr_I2885"/>
<proteinExistence type="predicted"/>
<evidence type="ECO:0000256" key="1">
    <source>
        <dbReference type="SAM" id="Phobius"/>
    </source>
</evidence>
<feature type="transmembrane region" description="Helical" evidence="1">
    <location>
        <begin position="117"/>
        <end position="136"/>
    </location>
</feature>
<feature type="transmembrane region" description="Helical" evidence="1">
    <location>
        <begin position="358"/>
        <end position="377"/>
    </location>
</feature>
<dbReference type="AlphaFoldDB" id="E0S0C8"/>
<keyword evidence="1" id="KW-1133">Transmembrane helix</keyword>
<dbReference type="RefSeq" id="WP_013282267.1">
    <property type="nucleotide sequence ID" value="NC_014387.1"/>
</dbReference>
<evidence type="ECO:0000313" key="3">
    <source>
        <dbReference type="Proteomes" id="UP000001299"/>
    </source>
</evidence>
<protein>
    <recommendedName>
        <fullName evidence="4">Glycosyltransferase RgtA/B/C/D-like domain-containing protein</fullName>
    </recommendedName>
</protein>
<dbReference type="STRING" id="515622.bpr_I2885"/>
<dbReference type="eggNOG" id="COG5305">
    <property type="taxonomic scope" value="Bacteria"/>
</dbReference>
<feature type="transmembrane region" description="Helical" evidence="1">
    <location>
        <begin position="302"/>
        <end position="325"/>
    </location>
</feature>
<feature type="transmembrane region" description="Helical" evidence="1">
    <location>
        <begin position="12"/>
        <end position="32"/>
    </location>
</feature>
<name>E0S0C8_BUTPB</name>
<feature type="transmembrane region" description="Helical" evidence="1">
    <location>
        <begin position="86"/>
        <end position="110"/>
    </location>
</feature>
<dbReference type="Proteomes" id="UP000001299">
    <property type="component" value="Chromosome 1"/>
</dbReference>
<feature type="transmembrane region" description="Helical" evidence="1">
    <location>
        <begin position="172"/>
        <end position="203"/>
    </location>
</feature>
<feature type="transmembrane region" description="Helical" evidence="1">
    <location>
        <begin position="215"/>
        <end position="232"/>
    </location>
</feature>
<keyword evidence="3" id="KW-1185">Reference proteome</keyword>
<accession>E0S0C8</accession>
<evidence type="ECO:0000313" key="2">
    <source>
        <dbReference type="EMBL" id="ADL35615.1"/>
    </source>
</evidence>
<sequence>MSFNGDKIKSTIGVVLGLTSLFVFIYLIRFATGNDIWYDEVFSLSFANRSFGEIAAFTARDVHPPFYYFYLKVISSILCLISGRKYFIVVCKIASLIPWLFLFIISITYIRKQFGQLTSGLFMLLITIMPQLPSYYFEIRMYSLALLLITTEVLISLHILTNIDKKNNLSWILFFITGILTAYTQYYACIAIIGSYIAVFLSLIIQKGTEKKRHILKLLVSALLSVILYLPWLPVLRAQITNISGKYWIQPLTLRSIAGCIKFITLPVVYFGKMPEISAGLLIIALLVLTVLFIRHGKRDDLIIAICCLMPVIIVVLSGFILSAMGTPIFVYRYLIPTLGGVWLLVAIMADRAANRKALLLLILPMLLAGGLNIIGIRAEEGNKLATISHSYDVVSDIPEGSVIITNFDHVCAVMSYYRPDCQVLLYEAEIDKLLPDMQGNITDNVHDLDIEKLVSSQDKEVYFWGSFNSREEIVESWTTLGINNELMDNILIERYWINVYKLSGAVK</sequence>
<gene>
    <name evidence="2" type="ordered locus">bpr_I2885</name>
</gene>
<feature type="transmembrane region" description="Helical" evidence="1">
    <location>
        <begin position="331"/>
        <end position="351"/>
    </location>
</feature>
<keyword evidence="1" id="KW-0812">Transmembrane</keyword>
<dbReference type="EMBL" id="CP001810">
    <property type="protein sequence ID" value="ADL35615.1"/>
    <property type="molecule type" value="Genomic_DNA"/>
</dbReference>
<feature type="transmembrane region" description="Helical" evidence="1">
    <location>
        <begin position="277"/>
        <end position="295"/>
    </location>
</feature>